<comment type="caution">
    <text evidence="1">The sequence shown here is derived from an EMBL/GenBank/DDBJ whole genome shotgun (WGS) entry which is preliminary data.</text>
</comment>
<gene>
    <name evidence="1" type="ORF">C2G38_2218016</name>
</gene>
<accession>A0A397UFH9</accession>
<dbReference type="STRING" id="44941.A0A397UFH9"/>
<protein>
    <submittedName>
        <fullName evidence="1">Uncharacterized protein</fullName>
    </submittedName>
</protein>
<sequence length="165" mass="19431">MNHNNTAFKDNYCKKQRYPYTPTTLNFLSDKTALFLLQHFQDVFNNHGKSFPKYSTPPYPKLYDRCGLPFINNNGMVFVCGQRYHLTCYNAKCIHCGEFYKKGIFKNVKKFLERIEKGANTLTNENLDDDDEDDVEGMEETIEEVEKILDITSKLLVEIEQIKYW</sequence>
<organism evidence="1 2">
    <name type="scientific">Gigaspora rosea</name>
    <dbReference type="NCBI Taxonomy" id="44941"/>
    <lineage>
        <taxon>Eukaryota</taxon>
        <taxon>Fungi</taxon>
        <taxon>Fungi incertae sedis</taxon>
        <taxon>Mucoromycota</taxon>
        <taxon>Glomeromycotina</taxon>
        <taxon>Glomeromycetes</taxon>
        <taxon>Diversisporales</taxon>
        <taxon>Gigasporaceae</taxon>
        <taxon>Gigaspora</taxon>
    </lineage>
</organism>
<evidence type="ECO:0000313" key="1">
    <source>
        <dbReference type="EMBL" id="RIB06063.1"/>
    </source>
</evidence>
<evidence type="ECO:0000313" key="2">
    <source>
        <dbReference type="Proteomes" id="UP000266673"/>
    </source>
</evidence>
<dbReference type="Proteomes" id="UP000266673">
    <property type="component" value="Unassembled WGS sequence"/>
</dbReference>
<name>A0A397UFH9_9GLOM</name>
<dbReference type="OrthoDB" id="2437372at2759"/>
<reference evidence="1 2" key="1">
    <citation type="submission" date="2018-06" db="EMBL/GenBank/DDBJ databases">
        <title>Comparative genomics reveals the genomic features of Rhizophagus irregularis, R. cerebriforme, R. diaphanum and Gigaspora rosea, and their symbiotic lifestyle signature.</title>
        <authorList>
            <person name="Morin E."/>
            <person name="San Clemente H."/>
            <person name="Chen E.C.H."/>
            <person name="De La Providencia I."/>
            <person name="Hainaut M."/>
            <person name="Kuo A."/>
            <person name="Kohler A."/>
            <person name="Murat C."/>
            <person name="Tang N."/>
            <person name="Roy S."/>
            <person name="Loubradou J."/>
            <person name="Henrissat B."/>
            <person name="Grigoriev I.V."/>
            <person name="Corradi N."/>
            <person name="Roux C."/>
            <person name="Martin F.M."/>
        </authorList>
    </citation>
    <scope>NUCLEOTIDE SEQUENCE [LARGE SCALE GENOMIC DNA]</scope>
    <source>
        <strain evidence="1 2">DAOM 194757</strain>
    </source>
</reference>
<proteinExistence type="predicted"/>
<dbReference type="EMBL" id="QKWP01001874">
    <property type="protein sequence ID" value="RIB06063.1"/>
    <property type="molecule type" value="Genomic_DNA"/>
</dbReference>
<keyword evidence="2" id="KW-1185">Reference proteome</keyword>
<dbReference type="AlphaFoldDB" id="A0A397UFH9"/>